<keyword evidence="4" id="KW-0804">Transcription</keyword>
<evidence type="ECO:0000313" key="9">
    <source>
        <dbReference type="Proteomes" id="UP000287651"/>
    </source>
</evidence>
<keyword evidence="2" id="KW-0805">Transcription regulation</keyword>
<evidence type="ECO:0000259" key="7">
    <source>
        <dbReference type="Pfam" id="PF26575"/>
    </source>
</evidence>
<dbReference type="EMBL" id="AMZH03013666">
    <property type="protein sequence ID" value="RRT48891.1"/>
    <property type="molecule type" value="Genomic_DNA"/>
</dbReference>
<evidence type="ECO:0000256" key="5">
    <source>
        <dbReference type="ARBA" id="ARBA00023242"/>
    </source>
</evidence>
<evidence type="ECO:0000313" key="8">
    <source>
        <dbReference type="EMBL" id="RRT48891.1"/>
    </source>
</evidence>
<sequence length="488" mass="54899">MLTSPPLSSLPFPVLLFSLERSQRRYHRERIGSAMGPMAVAEEMGLELTLCAMRTVGGFLKEASAIESGDGGRAARLEESIRSLEEEKRKIEAFKRELPLCMHLLGEGSSDASYFLIEGLNKEIERCRCERFGRAFEEFVPVKSKVEEDGGIKEETEYKDKRNWMSSAQLWSVNCSQNNNDSKKHDKIKFKEVRRNLYGKYWIFVYTLVRSAKMDRRLWFWSQKDGDYHRRQGKENFFSECKSRNGGAAFVPFRGLVPFADSCKGEEEKPTAALPDLSLQSPAIRNHHVSGCGSRAVGHAPEMTPATVGAHLSLQSQQQQQLPRKARRCWSQELHRRFMLAIQQLGGVQGARITSSSSSSSSYLDSTLVLVDAVATPKQIREQMKVDGLTNDEVKSHLQVYFLLVDLSFHGLLNVLALLFQKYRLHTRRMCNASATPQEQHTCSSQQSVSQSNSPQSPLQLAGSALALSVTAGDSSEDDGKSERYSWK</sequence>
<comment type="caution">
    <text evidence="8">The sequence shown here is derived from an EMBL/GenBank/DDBJ whole genome shotgun (WGS) entry which is preliminary data.</text>
</comment>
<evidence type="ECO:0000256" key="2">
    <source>
        <dbReference type="ARBA" id="ARBA00023015"/>
    </source>
</evidence>
<dbReference type="InterPro" id="IPR058673">
    <property type="entry name" value="HHO5-like_N"/>
</dbReference>
<protein>
    <recommendedName>
        <fullName evidence="7">HHO5-like N-terminal domain-containing protein</fullName>
    </recommendedName>
</protein>
<dbReference type="SUPFAM" id="SSF46689">
    <property type="entry name" value="Homeodomain-like"/>
    <property type="match status" value="1"/>
</dbReference>
<dbReference type="GO" id="GO:0003677">
    <property type="term" value="F:DNA binding"/>
    <property type="evidence" value="ECO:0007669"/>
    <property type="project" value="UniProtKB-KW"/>
</dbReference>
<dbReference type="GO" id="GO:0005634">
    <property type="term" value="C:nucleus"/>
    <property type="evidence" value="ECO:0007669"/>
    <property type="project" value="UniProtKB-SubCell"/>
</dbReference>
<proteinExistence type="predicted"/>
<name>A0A426YAX7_ENSVE</name>
<dbReference type="Gene3D" id="1.10.10.60">
    <property type="entry name" value="Homeodomain-like"/>
    <property type="match status" value="1"/>
</dbReference>
<dbReference type="GO" id="GO:0003700">
    <property type="term" value="F:DNA-binding transcription factor activity"/>
    <property type="evidence" value="ECO:0007669"/>
    <property type="project" value="InterPro"/>
</dbReference>
<reference evidence="8 9" key="1">
    <citation type="journal article" date="2014" name="Agronomy (Basel)">
        <title>A Draft Genome Sequence for Ensete ventricosum, the Drought-Tolerant Tree Against Hunger.</title>
        <authorList>
            <person name="Harrison J."/>
            <person name="Moore K.A."/>
            <person name="Paszkiewicz K."/>
            <person name="Jones T."/>
            <person name="Grant M."/>
            <person name="Ambacheew D."/>
            <person name="Muzemil S."/>
            <person name="Studholme D.J."/>
        </authorList>
    </citation>
    <scope>NUCLEOTIDE SEQUENCE [LARGE SCALE GENOMIC DNA]</scope>
</reference>
<comment type="subcellular location">
    <subcellularLocation>
        <location evidence="1">Nucleus</location>
    </subcellularLocation>
</comment>
<dbReference type="AlphaFoldDB" id="A0A426YAX7"/>
<accession>A0A426YAX7</accession>
<keyword evidence="3" id="KW-0238">DNA-binding</keyword>
<feature type="domain" description="HHO5-like N-terminal" evidence="7">
    <location>
        <begin position="50"/>
        <end position="107"/>
    </location>
</feature>
<keyword evidence="5" id="KW-0539">Nucleus</keyword>
<evidence type="ECO:0000256" key="4">
    <source>
        <dbReference type="ARBA" id="ARBA00023163"/>
    </source>
</evidence>
<dbReference type="InterPro" id="IPR009057">
    <property type="entry name" value="Homeodomain-like_sf"/>
</dbReference>
<evidence type="ECO:0000256" key="3">
    <source>
        <dbReference type="ARBA" id="ARBA00023125"/>
    </source>
</evidence>
<keyword evidence="6" id="KW-0812">Transmembrane</keyword>
<dbReference type="InterPro" id="IPR006447">
    <property type="entry name" value="Myb_dom_plants"/>
</dbReference>
<evidence type="ECO:0000256" key="6">
    <source>
        <dbReference type="SAM" id="Phobius"/>
    </source>
</evidence>
<keyword evidence="6" id="KW-1133">Transmembrane helix</keyword>
<feature type="transmembrane region" description="Helical" evidence="6">
    <location>
        <begin position="400"/>
        <end position="420"/>
    </location>
</feature>
<evidence type="ECO:0000256" key="1">
    <source>
        <dbReference type="ARBA" id="ARBA00004123"/>
    </source>
</evidence>
<keyword evidence="6" id="KW-0472">Membrane</keyword>
<dbReference type="NCBIfam" id="TIGR01557">
    <property type="entry name" value="myb_SHAQKYF"/>
    <property type="match status" value="1"/>
</dbReference>
<dbReference type="Pfam" id="PF26575">
    <property type="entry name" value="HHO5_N"/>
    <property type="match status" value="1"/>
</dbReference>
<dbReference type="InterPro" id="IPR044787">
    <property type="entry name" value="HHO5-like"/>
</dbReference>
<dbReference type="PANTHER" id="PTHR31003:SF3">
    <property type="entry name" value="HOMEODOMAIN-LIKE SUPERFAMILY PROTEIN-RELATED"/>
    <property type="match status" value="1"/>
</dbReference>
<gene>
    <name evidence="8" type="ORF">B296_00052766</name>
</gene>
<organism evidence="8 9">
    <name type="scientific">Ensete ventricosum</name>
    <name type="common">Abyssinian banana</name>
    <name type="synonym">Musa ensete</name>
    <dbReference type="NCBI Taxonomy" id="4639"/>
    <lineage>
        <taxon>Eukaryota</taxon>
        <taxon>Viridiplantae</taxon>
        <taxon>Streptophyta</taxon>
        <taxon>Embryophyta</taxon>
        <taxon>Tracheophyta</taxon>
        <taxon>Spermatophyta</taxon>
        <taxon>Magnoliopsida</taxon>
        <taxon>Liliopsida</taxon>
        <taxon>Zingiberales</taxon>
        <taxon>Musaceae</taxon>
        <taxon>Ensete</taxon>
    </lineage>
</organism>
<dbReference type="PANTHER" id="PTHR31003">
    <property type="entry name" value="MYB FAMILY TRANSCRIPTION FACTOR"/>
    <property type="match status" value="1"/>
</dbReference>
<dbReference type="Proteomes" id="UP000287651">
    <property type="component" value="Unassembled WGS sequence"/>
</dbReference>